<dbReference type="Pfam" id="PF00892">
    <property type="entry name" value="EamA"/>
    <property type="match status" value="1"/>
</dbReference>
<evidence type="ECO:0000259" key="6">
    <source>
        <dbReference type="Pfam" id="PF00892"/>
    </source>
</evidence>
<comment type="subcellular location">
    <subcellularLocation>
        <location evidence="1">Membrane</location>
        <topology evidence="1">Multi-pass membrane protein</topology>
    </subcellularLocation>
</comment>
<reference evidence="7" key="1">
    <citation type="submission" date="2021-12" db="EMBL/GenBank/DDBJ databases">
        <authorList>
            <person name="Rodrigo-Torres L."/>
            <person name="Arahal R. D."/>
            <person name="Lucena T."/>
        </authorList>
    </citation>
    <scope>NUCLEOTIDE SEQUENCE</scope>
    <source>
        <strain evidence="7">CECT 8267</strain>
    </source>
</reference>
<evidence type="ECO:0000256" key="5">
    <source>
        <dbReference type="SAM" id="Phobius"/>
    </source>
</evidence>
<feature type="transmembrane region" description="Helical" evidence="5">
    <location>
        <begin position="238"/>
        <end position="257"/>
    </location>
</feature>
<feature type="domain" description="EamA" evidence="6">
    <location>
        <begin position="150"/>
        <end position="280"/>
    </location>
</feature>
<dbReference type="SUPFAM" id="SSF103481">
    <property type="entry name" value="Multidrug resistance efflux transporter EmrE"/>
    <property type="match status" value="2"/>
</dbReference>
<feature type="transmembrane region" description="Helical" evidence="5">
    <location>
        <begin position="123"/>
        <end position="141"/>
    </location>
</feature>
<feature type="transmembrane region" description="Helical" evidence="5">
    <location>
        <begin position="42"/>
        <end position="59"/>
    </location>
</feature>
<proteinExistence type="predicted"/>
<dbReference type="EMBL" id="CAKLPX010000001">
    <property type="protein sequence ID" value="CAH0991313.1"/>
    <property type="molecule type" value="Genomic_DNA"/>
</dbReference>
<dbReference type="PANTHER" id="PTHR32322:SF9">
    <property type="entry name" value="AMINO-ACID METABOLITE EFFLUX PUMP-RELATED"/>
    <property type="match status" value="1"/>
</dbReference>
<feature type="transmembrane region" description="Helical" evidence="5">
    <location>
        <begin position="147"/>
        <end position="168"/>
    </location>
</feature>
<dbReference type="PANTHER" id="PTHR32322">
    <property type="entry name" value="INNER MEMBRANE TRANSPORTER"/>
    <property type="match status" value="1"/>
</dbReference>
<dbReference type="InterPro" id="IPR037185">
    <property type="entry name" value="EmrE-like"/>
</dbReference>
<evidence type="ECO:0000256" key="1">
    <source>
        <dbReference type="ARBA" id="ARBA00004141"/>
    </source>
</evidence>
<keyword evidence="4 5" id="KW-0472">Membrane</keyword>
<sequence>MTHSSSVKLTLVTTLALLAFASNSVLCRLALGDEAIDPVGFTVIRLLSAITVLAALRQLQRRRGEQTAPSPHWLAAPMLFIYALTFSLAYVELDTGLGALVLFGAVQLTMIIAHRLAGHRLHIGEWLGLITAFLGFVYLVLPQLGTPSLSGFILMAASGIAWGIYTLLGRHSTNPLADTAGNFIRTLPFTALLTLFYWQQIQLTPQGIVVAVTSGAIASGIGYAIWYHALTGLSVTRAAVVQLLVPVLAAIGGIVLLNEVLTVRLAVASALVLGGILLVVMGRLPAGKRH</sequence>
<feature type="transmembrane region" description="Helical" evidence="5">
    <location>
        <begin position="263"/>
        <end position="284"/>
    </location>
</feature>
<keyword evidence="2 5" id="KW-0812">Transmembrane</keyword>
<keyword evidence="3 5" id="KW-1133">Transmembrane helix</keyword>
<protein>
    <recommendedName>
        <fullName evidence="6">EamA domain-containing protein</fullName>
    </recommendedName>
</protein>
<dbReference type="InterPro" id="IPR050638">
    <property type="entry name" value="AA-Vitamin_Transporters"/>
</dbReference>
<evidence type="ECO:0000256" key="2">
    <source>
        <dbReference type="ARBA" id="ARBA00022692"/>
    </source>
</evidence>
<feature type="transmembrane region" description="Helical" evidence="5">
    <location>
        <begin position="71"/>
        <end position="91"/>
    </location>
</feature>
<feature type="transmembrane region" description="Helical" evidence="5">
    <location>
        <begin position="97"/>
        <end position="116"/>
    </location>
</feature>
<evidence type="ECO:0000256" key="3">
    <source>
        <dbReference type="ARBA" id="ARBA00022989"/>
    </source>
</evidence>
<feature type="transmembrane region" description="Helical" evidence="5">
    <location>
        <begin position="204"/>
        <end position="226"/>
    </location>
</feature>
<organism evidence="7 8">
    <name type="scientific">Sinobacterium norvegicum</name>
    <dbReference type="NCBI Taxonomy" id="1641715"/>
    <lineage>
        <taxon>Bacteria</taxon>
        <taxon>Pseudomonadati</taxon>
        <taxon>Pseudomonadota</taxon>
        <taxon>Gammaproteobacteria</taxon>
        <taxon>Cellvibrionales</taxon>
        <taxon>Spongiibacteraceae</taxon>
        <taxon>Sinobacterium</taxon>
    </lineage>
</organism>
<accession>A0ABN8EI76</accession>
<dbReference type="InterPro" id="IPR000620">
    <property type="entry name" value="EamA_dom"/>
</dbReference>
<evidence type="ECO:0000313" key="8">
    <source>
        <dbReference type="Proteomes" id="UP000838100"/>
    </source>
</evidence>
<keyword evidence="8" id="KW-1185">Reference proteome</keyword>
<dbReference type="Proteomes" id="UP000838100">
    <property type="component" value="Unassembled WGS sequence"/>
</dbReference>
<evidence type="ECO:0000313" key="7">
    <source>
        <dbReference type="EMBL" id="CAH0991313.1"/>
    </source>
</evidence>
<dbReference type="RefSeq" id="WP_237443968.1">
    <property type="nucleotide sequence ID" value="NZ_CAKLPX010000001.1"/>
</dbReference>
<name>A0ABN8EI76_9GAMM</name>
<comment type="caution">
    <text evidence="7">The sequence shown here is derived from an EMBL/GenBank/DDBJ whole genome shotgun (WGS) entry which is preliminary data.</text>
</comment>
<evidence type="ECO:0000256" key="4">
    <source>
        <dbReference type="ARBA" id="ARBA00023136"/>
    </source>
</evidence>
<gene>
    <name evidence="7" type="ORF">SIN8267_01416</name>
</gene>
<feature type="transmembrane region" description="Helical" evidence="5">
    <location>
        <begin position="180"/>
        <end position="198"/>
    </location>
</feature>